<feature type="region of interest" description="Disordered" evidence="2">
    <location>
        <begin position="1"/>
        <end position="34"/>
    </location>
</feature>
<sequence length="243" mass="27871">MNTNKPNANTVPSSTSSSPSQSITSQSKSNSTPHLPISRPKCIYLLTAYTCSHFVQPFTNPTNIIHTPTCMARYGGMCSSDGYRYEFLRNGGEVCGECRGKGRMEGEESEYEKEVEFCEQKTVELREEIGNAKNEDYEDMRTRGNGRLTAPEFLIKESRSLTEVASDYRSMKSERRSQRSMIFEYQRAVPSRRPTIGENRQVSTVIEEGWEYNGEKYEMANSRCMVGKGKKRWEDLWEKLKKL</sequence>
<name>W9CKD0_SCLBF</name>
<feature type="compositionally biased region" description="Low complexity" evidence="2">
    <location>
        <begin position="12"/>
        <end position="33"/>
    </location>
</feature>
<evidence type="ECO:0000313" key="4">
    <source>
        <dbReference type="Proteomes" id="UP000019487"/>
    </source>
</evidence>
<evidence type="ECO:0000313" key="3">
    <source>
        <dbReference type="EMBL" id="ESZ95124.1"/>
    </source>
</evidence>
<gene>
    <name evidence="3" type="ORF">SBOR_4491</name>
</gene>
<evidence type="ECO:0000256" key="1">
    <source>
        <dbReference type="SAM" id="Coils"/>
    </source>
</evidence>
<feature type="compositionally biased region" description="Polar residues" evidence="2">
    <location>
        <begin position="1"/>
        <end position="11"/>
    </location>
</feature>
<dbReference type="OrthoDB" id="3562240at2759"/>
<feature type="coiled-coil region" evidence="1">
    <location>
        <begin position="108"/>
        <end position="135"/>
    </location>
</feature>
<comment type="caution">
    <text evidence="3">The sequence shown here is derived from an EMBL/GenBank/DDBJ whole genome shotgun (WGS) entry which is preliminary data.</text>
</comment>
<proteinExistence type="predicted"/>
<protein>
    <submittedName>
        <fullName evidence="3">Uncharacterized protein</fullName>
    </submittedName>
</protein>
<organism evidence="3 4">
    <name type="scientific">Sclerotinia borealis (strain F-4128)</name>
    <dbReference type="NCBI Taxonomy" id="1432307"/>
    <lineage>
        <taxon>Eukaryota</taxon>
        <taxon>Fungi</taxon>
        <taxon>Dikarya</taxon>
        <taxon>Ascomycota</taxon>
        <taxon>Pezizomycotina</taxon>
        <taxon>Leotiomycetes</taxon>
        <taxon>Helotiales</taxon>
        <taxon>Sclerotiniaceae</taxon>
        <taxon>Sclerotinia</taxon>
    </lineage>
</organism>
<evidence type="ECO:0000256" key="2">
    <source>
        <dbReference type="SAM" id="MobiDB-lite"/>
    </source>
</evidence>
<reference evidence="3 4" key="1">
    <citation type="journal article" date="2014" name="Genome Announc.">
        <title>Draft genome sequence of Sclerotinia borealis, a psychrophilic plant pathogenic fungus.</title>
        <authorList>
            <person name="Mardanov A.V."/>
            <person name="Beletsky A.V."/>
            <person name="Kadnikov V.V."/>
            <person name="Ignatov A.N."/>
            <person name="Ravin N.V."/>
        </authorList>
    </citation>
    <scope>NUCLEOTIDE SEQUENCE [LARGE SCALE GENOMIC DNA]</scope>
    <source>
        <strain evidence="4">F-4157</strain>
    </source>
</reference>
<dbReference type="HOGENOM" id="CLU_1061708_0_0_1"/>
<dbReference type="Proteomes" id="UP000019487">
    <property type="component" value="Unassembled WGS sequence"/>
</dbReference>
<accession>W9CKD0</accession>
<keyword evidence="1" id="KW-0175">Coiled coil</keyword>
<dbReference type="AlphaFoldDB" id="W9CKD0"/>
<dbReference type="EMBL" id="AYSA01000208">
    <property type="protein sequence ID" value="ESZ95124.1"/>
    <property type="molecule type" value="Genomic_DNA"/>
</dbReference>
<keyword evidence="4" id="KW-1185">Reference proteome</keyword>